<gene>
    <name evidence="1" type="ORF">DFA_00287</name>
</gene>
<accession>F4PY49</accession>
<sequence length="422" mass="49616">MNLKDQCEVIQQERINLQQLFKKQSKLKKIDETIFRSVWKNVVIRRLICTMIGEFIPVSAEKRIKLKDHYAKQIEQYKESPQSFWVQGNRQFYECPVLTASLFQYHYDNVKSDMECAIALVSGNPRNAVDTWLFRSVCDYMKRCYPSVLTMPSIHTWTNIIKSNNVELYNYAKTVLLMPELTEDLQRMVSLATDTHLYHWEVFNSTKGAISQSRDTKLLKALLIDLRLIDPSLETRWLDQCDYKKLVERGSIGILETIEKYAGDYYHRNEIGLMHRAIKEKQINSVRFLYQVKKIPIGIDTMKEIANTCHLPFVIELHNLEPDAGRLYTLFIYVMSSKFNRPRGTGGDCYRDFKREFYQLGKQLNYIDTNLQYKIDTKKYFQYQPKNQQHFKMFECNASVGEQNINGSSMPTLSFSSLSFDD</sequence>
<dbReference type="RefSeq" id="XP_004358003.1">
    <property type="nucleotide sequence ID" value="XM_004357946.1"/>
</dbReference>
<name>F4PY49_CACFS</name>
<keyword evidence="2" id="KW-1185">Reference proteome</keyword>
<organism evidence="1 2">
    <name type="scientific">Cavenderia fasciculata</name>
    <name type="common">Slime mold</name>
    <name type="synonym">Dictyostelium fasciculatum</name>
    <dbReference type="NCBI Taxonomy" id="261658"/>
    <lineage>
        <taxon>Eukaryota</taxon>
        <taxon>Amoebozoa</taxon>
        <taxon>Evosea</taxon>
        <taxon>Eumycetozoa</taxon>
        <taxon>Dictyostelia</taxon>
        <taxon>Acytosteliales</taxon>
        <taxon>Cavenderiaceae</taxon>
        <taxon>Cavenderia</taxon>
    </lineage>
</organism>
<dbReference type="Proteomes" id="UP000007797">
    <property type="component" value="Unassembled WGS sequence"/>
</dbReference>
<dbReference type="AlphaFoldDB" id="F4PY49"/>
<reference evidence="2" key="1">
    <citation type="journal article" date="2011" name="Genome Res.">
        <title>Phylogeny-wide analysis of social amoeba genomes highlights ancient origins for complex intercellular communication.</title>
        <authorList>
            <person name="Heidel A.J."/>
            <person name="Lawal H.M."/>
            <person name="Felder M."/>
            <person name="Schilde C."/>
            <person name="Helps N.R."/>
            <person name="Tunggal B."/>
            <person name="Rivero F."/>
            <person name="John U."/>
            <person name="Schleicher M."/>
            <person name="Eichinger L."/>
            <person name="Platzer M."/>
            <person name="Noegel A.A."/>
            <person name="Schaap P."/>
            <person name="Gloeckner G."/>
        </authorList>
    </citation>
    <scope>NUCLEOTIDE SEQUENCE [LARGE SCALE GENOMIC DNA]</scope>
    <source>
        <strain evidence="2">SH3</strain>
    </source>
</reference>
<proteinExistence type="predicted"/>
<protein>
    <submittedName>
        <fullName evidence="1">Uncharacterized protein</fullName>
    </submittedName>
</protein>
<evidence type="ECO:0000313" key="1">
    <source>
        <dbReference type="EMBL" id="EGG19709.1"/>
    </source>
</evidence>
<dbReference type="GeneID" id="14871583"/>
<dbReference type="KEGG" id="dfa:DFA_00287"/>
<evidence type="ECO:0000313" key="2">
    <source>
        <dbReference type="Proteomes" id="UP000007797"/>
    </source>
</evidence>
<dbReference type="EMBL" id="GL883014">
    <property type="protein sequence ID" value="EGG19709.1"/>
    <property type="molecule type" value="Genomic_DNA"/>
</dbReference>